<dbReference type="InterPro" id="IPR022409">
    <property type="entry name" value="PKD/Chitinase_dom"/>
</dbReference>
<dbReference type="Proteomes" id="UP000295334">
    <property type="component" value="Unassembled WGS sequence"/>
</dbReference>
<feature type="domain" description="PKD" evidence="1">
    <location>
        <begin position="1033"/>
        <end position="1099"/>
    </location>
</feature>
<dbReference type="SUPFAM" id="SSF49265">
    <property type="entry name" value="Fibronectin type III"/>
    <property type="match status" value="2"/>
</dbReference>
<evidence type="ECO:0000313" key="3">
    <source>
        <dbReference type="EMBL" id="TCJ14215.1"/>
    </source>
</evidence>
<organism evidence="3 4">
    <name type="scientific">Flaviaesturariibacter flavus</name>
    <dbReference type="NCBI Taxonomy" id="2502780"/>
    <lineage>
        <taxon>Bacteria</taxon>
        <taxon>Pseudomonadati</taxon>
        <taxon>Bacteroidota</taxon>
        <taxon>Chitinophagia</taxon>
        <taxon>Chitinophagales</taxon>
        <taxon>Chitinophagaceae</taxon>
        <taxon>Flaviaestuariibacter</taxon>
    </lineage>
</organism>
<evidence type="ECO:0000313" key="4">
    <source>
        <dbReference type="Proteomes" id="UP000295334"/>
    </source>
</evidence>
<dbReference type="EMBL" id="SJZI01000042">
    <property type="protein sequence ID" value="TCJ14215.1"/>
    <property type="molecule type" value="Genomic_DNA"/>
</dbReference>
<dbReference type="InterPro" id="IPR036116">
    <property type="entry name" value="FN3_sf"/>
</dbReference>
<dbReference type="RefSeq" id="WP_131449123.1">
    <property type="nucleotide sequence ID" value="NZ_SJZI01000042.1"/>
</dbReference>
<dbReference type="InterPro" id="IPR035986">
    <property type="entry name" value="PKD_dom_sf"/>
</dbReference>
<dbReference type="SMART" id="SM00089">
    <property type="entry name" value="PKD"/>
    <property type="match status" value="3"/>
</dbReference>
<protein>
    <submittedName>
        <fullName evidence="3">PKD domain-containing protein</fullName>
    </submittedName>
</protein>
<keyword evidence="4" id="KW-1185">Reference proteome</keyword>
<dbReference type="PROSITE" id="PS50853">
    <property type="entry name" value="FN3"/>
    <property type="match status" value="1"/>
</dbReference>
<feature type="domain" description="Fibronectin type-III" evidence="2">
    <location>
        <begin position="1643"/>
        <end position="1729"/>
    </location>
</feature>
<dbReference type="Pfam" id="PF00801">
    <property type="entry name" value="PKD"/>
    <property type="match status" value="1"/>
</dbReference>
<dbReference type="Pfam" id="PF19406">
    <property type="entry name" value="PKD_5"/>
    <property type="match status" value="4"/>
</dbReference>
<dbReference type="InterPro" id="IPR026341">
    <property type="entry name" value="T9SS_type_B"/>
</dbReference>
<dbReference type="SUPFAM" id="SSF49299">
    <property type="entry name" value="PKD domain"/>
    <property type="match status" value="3"/>
</dbReference>
<feature type="domain" description="PKD" evidence="1">
    <location>
        <begin position="1561"/>
        <end position="1634"/>
    </location>
</feature>
<evidence type="ECO:0000259" key="2">
    <source>
        <dbReference type="PROSITE" id="PS50853"/>
    </source>
</evidence>
<proteinExistence type="predicted"/>
<dbReference type="InterPro" id="IPR013783">
    <property type="entry name" value="Ig-like_fold"/>
</dbReference>
<dbReference type="InterPro" id="IPR045828">
    <property type="entry name" value="PKD_Bacteroidetes"/>
</dbReference>
<accession>A0A4R1BB48</accession>
<dbReference type="Pfam" id="PF18911">
    <property type="entry name" value="PKD_4"/>
    <property type="match status" value="2"/>
</dbReference>
<dbReference type="InterPro" id="IPR003961">
    <property type="entry name" value="FN3_dom"/>
</dbReference>
<feature type="domain" description="PKD" evidence="1">
    <location>
        <begin position="1144"/>
        <end position="1192"/>
    </location>
</feature>
<name>A0A4R1BB48_9BACT</name>
<dbReference type="Gene3D" id="2.60.40.10">
    <property type="entry name" value="Immunoglobulins"/>
    <property type="match status" value="4"/>
</dbReference>
<dbReference type="OrthoDB" id="7794186at2"/>
<dbReference type="PROSITE" id="PS50093">
    <property type="entry name" value="PKD"/>
    <property type="match status" value="3"/>
</dbReference>
<dbReference type="Pfam" id="PF13585">
    <property type="entry name" value="CHU_C"/>
    <property type="match status" value="1"/>
</dbReference>
<reference evidence="3 4" key="1">
    <citation type="submission" date="2019-03" db="EMBL/GenBank/DDBJ databases">
        <authorList>
            <person name="Kim M.K.M."/>
        </authorList>
    </citation>
    <scope>NUCLEOTIDE SEQUENCE [LARGE SCALE GENOMIC DNA]</scope>
    <source>
        <strain evidence="3 4">17J68-12</strain>
    </source>
</reference>
<dbReference type="CDD" id="cd00146">
    <property type="entry name" value="PKD"/>
    <property type="match status" value="3"/>
</dbReference>
<dbReference type="InterPro" id="IPR000601">
    <property type="entry name" value="PKD_dom"/>
</dbReference>
<dbReference type="NCBIfam" id="TIGR04131">
    <property type="entry name" value="Bac_Flav_CTERM"/>
    <property type="match status" value="1"/>
</dbReference>
<sequence>MLAVLLLCSQCVMAQTPYTYTVEGFEDVVFPTTAPTTETPYTSATGTWRLFKGNAVTGTDPCPVVSGNRALRLPSGNNAYLISPKLNNGAGVITFKDGRSNRTFTISTSTDDGATWTVVGTIGASTAVCAQLSRTINDPLVNRVRIANLQSQDAGIDSLLITSVAVTAPVVTTTAATAITFTGATSGGNVTSDGLAAGGVTARGIVWATSTGPTIASNLGITTNGTGTGAFSGTITGLVPGVTYYYRAYATNSVGTSYGAELTFTTPVAVPTLTATPATLDFGNQTVGTTSGNLSYSLSGVYLSPAAGNITVTAPAGFSVSTNPNGPFGATASVPYTGSTLAATTIYVRFTPAVVGAVNANAVNTGGGVAALNVGLAGSGAVALPGTTNVGFDFWTGFGYQEKMNQPAGDADEAKLCIYISVPSGTLPANVRVELPGIPGAAGFPQVVTVTPGAVTEVTNFPTGSGNQFNTTNAPDTRLYYTGVSNRGIHIYSTNGVPISVWMHSYNDNNSAAGAMLFPTNTWASSYTVQAYGGYSNNRNPNSFFFIVAKEDNTPVWFKPSQDVLDSMTSTLFTDGHTAAMVKYHQGVEYGPLILNKGQVFNAMGFIQGTGSGITPGKAFGLDLSGSTVRTNCDKSIAVFGGNGRVLVNAAGCSASSGSDHMIQQMFPSVAWGKRYLTAPTVTMEYNVYRINVSDPATQVWVNDPSHTAALNSATLVNNLYYEIASNVPQLIESDKPITVTQFIVAEGCATANGSKGNGDPEMIILSPVEQAINNTTVYSAGIKRTPAVNNGHYINVIIRTGGVASFRLDGATTGDPGIDQSLPTTTNANAYDAGTIQPLTAIFKPHPQLAGYSYAQLRVAPNTSHTLYSDSAFNAIAYGMGDGESYGYNAGASLKDLSQFVLLSNPYGVTGGLTCKGNDFYFRIAVPYAPADLSSLTWNFYNNPALTPNANVVQNNPTPDSTFSVDGVPYYVYRIATPYQFSAAGTYDFQVAANAVSPGGCTGVKLLNNSVTVKDGVRARFNPVLPTCGARNVQFNDVSFTDSTTVARWNWNFGDGATLADTSHQKNPTYTYPAGSSYTVSLRAINEAGCYADTTRSIDLSGVMTAAVATAPATTICAGSSVTFTNNSTASGTYGTIGTGPVDFGDGQNGTIGAGASVSHTYALPGTYTVTYQATTSNSCTQNSTPITITVNPVPAVSSAATGTICNGNAQNYTVASSVTGSAFSWSRAAVAGISNAAVSNQTANPITEALVNTTNAPIVVTYTITASAGGCTSAPFTYSVTVYPAVAVTSSATGTVCSGAAQNYAITTNVPGATLSWSRVAVPGISNAAVSGQTTGTITEALVNTTNAPVAVTYSITPSLSGCTSTSFSYTVTVNPTAFVSSAATSSVCSGAAQNYAIAGSVTGSTFSWGRAAVAGISNAAVSGQATGTITEALVNTTNAPVAAVYTIVPNANGCSGTPFTYTVTVNPTATVSSAATAQVCSGTPFAYSPTSAVAGATFAWSRAAVAGVSNAAATGTGNIAETLTNTTAAPVVVTYVVTPSAGACAGTPMNVVVTINPTPTAGFTFANNSCTTSPVNFAAVTTGTITGYSWNFGVAGGTSTQQNPTFTYTAGGTYNVTLTVTSASGCTATSTPQAVTVAGLLAAPVVTFDTPGPNVITFRWNAVAGATGYEVSVNGSAFAAPNGAGGLSHTVSGLQPNTPVNITVRAIGALTCQASTGTATATTMMPDTGVFVPNTFSPNGDGHNDVLKVYSNYIAAIDMRVFNQWGQQIFSSTDPAKGWDGTSKGRMQPVGVYVYVIKVTLQNGTVTTEKGVINLIR</sequence>
<dbReference type="Pfam" id="PF17517">
    <property type="entry name" value="IgGFc_binding"/>
    <property type="match status" value="1"/>
</dbReference>
<dbReference type="InterPro" id="IPR035234">
    <property type="entry name" value="IgGFc-bd_N"/>
</dbReference>
<comment type="caution">
    <text evidence="3">The sequence shown here is derived from an EMBL/GenBank/DDBJ whole genome shotgun (WGS) entry which is preliminary data.</text>
</comment>
<gene>
    <name evidence="3" type="ORF">EPD60_09415</name>
</gene>
<evidence type="ECO:0000259" key="1">
    <source>
        <dbReference type="PROSITE" id="PS50093"/>
    </source>
</evidence>
<dbReference type="SMART" id="SM00060">
    <property type="entry name" value="FN3"/>
    <property type="match status" value="2"/>
</dbReference>